<dbReference type="Proteomes" id="UP001066276">
    <property type="component" value="Chromosome 9"/>
</dbReference>
<proteinExistence type="predicted"/>
<evidence type="ECO:0000256" key="1">
    <source>
        <dbReference type="SAM" id="MobiDB-lite"/>
    </source>
</evidence>
<dbReference type="Gene3D" id="1.20.5.340">
    <property type="match status" value="1"/>
</dbReference>
<sequence>MTGKSSGKLARQLLFSEDLQIARPASRPAGPHPPAQSLIMTNPVRITTMERILQEITAVSRRLEGMDTPITSLATETKSMRLDVAGFLSRVTGLEHRMTTMGDHIHTVQDRVQDLLYLRSRLTDLEDRSHRDNVCFFRFPLHAEGSDTPSFLRAVLPKLTDLTFNPSLEFQGVHRLGPKQQNGTSRPSPIIACVMSRPIKSSQRPRRMDPSRWKDMKSV</sequence>
<keyword evidence="3" id="KW-1185">Reference proteome</keyword>
<accession>A0AAV7N3P9</accession>
<reference evidence="2" key="1">
    <citation type="journal article" date="2022" name="bioRxiv">
        <title>Sequencing and chromosome-scale assembly of the giantPleurodeles waltlgenome.</title>
        <authorList>
            <person name="Brown T."/>
            <person name="Elewa A."/>
            <person name="Iarovenko S."/>
            <person name="Subramanian E."/>
            <person name="Araus A.J."/>
            <person name="Petzold A."/>
            <person name="Susuki M."/>
            <person name="Suzuki K.-i.T."/>
            <person name="Hayashi T."/>
            <person name="Toyoda A."/>
            <person name="Oliveira C."/>
            <person name="Osipova E."/>
            <person name="Leigh N.D."/>
            <person name="Simon A."/>
            <person name="Yun M.H."/>
        </authorList>
    </citation>
    <scope>NUCLEOTIDE SEQUENCE</scope>
    <source>
        <strain evidence="2">20211129_DDA</strain>
        <tissue evidence="2">Liver</tissue>
    </source>
</reference>
<feature type="compositionally biased region" description="Basic and acidic residues" evidence="1">
    <location>
        <begin position="206"/>
        <end position="219"/>
    </location>
</feature>
<comment type="caution">
    <text evidence="2">The sequence shown here is derived from an EMBL/GenBank/DDBJ whole genome shotgun (WGS) entry which is preliminary data.</text>
</comment>
<gene>
    <name evidence="2" type="ORF">NDU88_006318</name>
</gene>
<dbReference type="AlphaFoldDB" id="A0AAV7N3P9"/>
<feature type="region of interest" description="Disordered" evidence="1">
    <location>
        <begin position="195"/>
        <end position="219"/>
    </location>
</feature>
<name>A0AAV7N3P9_PLEWA</name>
<dbReference type="Gene3D" id="3.30.70.1820">
    <property type="entry name" value="L1 transposable element, RRM domain"/>
    <property type="match status" value="1"/>
</dbReference>
<dbReference type="EMBL" id="JANPWB010000013">
    <property type="protein sequence ID" value="KAJ1108948.1"/>
    <property type="molecule type" value="Genomic_DNA"/>
</dbReference>
<organism evidence="2 3">
    <name type="scientific">Pleurodeles waltl</name>
    <name type="common">Iberian ribbed newt</name>
    <dbReference type="NCBI Taxonomy" id="8319"/>
    <lineage>
        <taxon>Eukaryota</taxon>
        <taxon>Metazoa</taxon>
        <taxon>Chordata</taxon>
        <taxon>Craniata</taxon>
        <taxon>Vertebrata</taxon>
        <taxon>Euteleostomi</taxon>
        <taxon>Amphibia</taxon>
        <taxon>Batrachia</taxon>
        <taxon>Caudata</taxon>
        <taxon>Salamandroidea</taxon>
        <taxon>Salamandridae</taxon>
        <taxon>Pleurodelinae</taxon>
        <taxon>Pleurodeles</taxon>
    </lineage>
</organism>
<evidence type="ECO:0000313" key="3">
    <source>
        <dbReference type="Proteomes" id="UP001066276"/>
    </source>
</evidence>
<evidence type="ECO:0000313" key="2">
    <source>
        <dbReference type="EMBL" id="KAJ1108948.1"/>
    </source>
</evidence>
<protein>
    <submittedName>
        <fullName evidence="2">Uncharacterized protein</fullName>
    </submittedName>
</protein>